<dbReference type="Proteomes" id="UP000219514">
    <property type="component" value="Unassembled WGS sequence"/>
</dbReference>
<reference evidence="2 3" key="1">
    <citation type="submission" date="2017-09" db="EMBL/GenBank/DDBJ databases">
        <authorList>
            <person name="Ehlers B."/>
            <person name="Leendertz F.H."/>
        </authorList>
    </citation>
    <scope>NUCLEOTIDE SEQUENCE [LARGE SCALE GENOMIC DNA]</scope>
    <source>
        <strain evidence="2 3">DSM 46844</strain>
    </source>
</reference>
<dbReference type="Pfam" id="PF24696">
    <property type="entry name" value="UGSC"/>
    <property type="match status" value="1"/>
</dbReference>
<dbReference type="AlphaFoldDB" id="A0A285EMC9"/>
<feature type="domain" description="UGSC-like" evidence="1">
    <location>
        <begin position="1"/>
        <end position="60"/>
    </location>
</feature>
<accession>A0A285EMC9</accession>
<gene>
    <name evidence="2" type="ORF">SAMN06893097_11514</name>
</gene>
<dbReference type="InterPro" id="IPR057767">
    <property type="entry name" value="UGSC-like_dom"/>
</dbReference>
<evidence type="ECO:0000313" key="3">
    <source>
        <dbReference type="Proteomes" id="UP000219514"/>
    </source>
</evidence>
<dbReference type="EMBL" id="OBDO01000015">
    <property type="protein sequence ID" value="SNX99141.1"/>
    <property type="molecule type" value="Genomic_DNA"/>
</dbReference>
<evidence type="ECO:0000313" key="2">
    <source>
        <dbReference type="EMBL" id="SNX99141.1"/>
    </source>
</evidence>
<keyword evidence="3" id="KW-1185">Reference proteome</keyword>
<dbReference type="OrthoDB" id="2990547at2"/>
<name>A0A285EMC9_9ACTN</name>
<organism evidence="2 3">
    <name type="scientific">Geodermatophilus sabuli</name>
    <dbReference type="NCBI Taxonomy" id="1564158"/>
    <lineage>
        <taxon>Bacteria</taxon>
        <taxon>Bacillati</taxon>
        <taxon>Actinomycetota</taxon>
        <taxon>Actinomycetes</taxon>
        <taxon>Geodermatophilales</taxon>
        <taxon>Geodermatophilaceae</taxon>
        <taxon>Geodermatophilus</taxon>
    </lineage>
</organism>
<sequence>MPAVSICTDAFRITAEAMARTYGFPGFQYVSVPHPVASLSAEGIRQRVEEMLPRVLEILGVEE</sequence>
<proteinExistence type="predicted"/>
<protein>
    <recommendedName>
        <fullName evidence="1">UGSC-like domain-containing protein</fullName>
    </recommendedName>
</protein>
<dbReference type="RefSeq" id="WP_097209053.1">
    <property type="nucleotide sequence ID" value="NZ_JACHXB010000002.1"/>
</dbReference>
<evidence type="ECO:0000259" key="1">
    <source>
        <dbReference type="Pfam" id="PF24696"/>
    </source>
</evidence>